<sequence length="144" mass="16102">MLDFNSEFADVAWNEEAGVAVLGWKKFAAGDDFKLPCRRALDLGIQKGAVHWFSDTTELGALREEDCDWFLDEIVSGMLKKGITAQALIIPQSVISKMTLYQASEAAVDLGLETRYFDNRADALKWLQGRKWQAEKKTAEISAV</sequence>
<dbReference type="AlphaFoldDB" id="A0AAJ1MJM4"/>
<organism evidence="1 2">
    <name type="scientific">Candidatus Thalassospirochaeta sargassi</name>
    <dbReference type="NCBI Taxonomy" id="3119039"/>
    <lineage>
        <taxon>Bacteria</taxon>
        <taxon>Pseudomonadati</taxon>
        <taxon>Spirochaetota</taxon>
        <taxon>Spirochaetia</taxon>
        <taxon>Spirochaetales</taxon>
        <taxon>Spirochaetaceae</taxon>
        <taxon>Candidatus Thalassospirochaeta</taxon>
    </lineage>
</organism>
<reference evidence="1 2" key="1">
    <citation type="submission" date="2022-12" db="EMBL/GenBank/DDBJ databases">
        <title>Metagenome assembled genome from gulf of manar.</title>
        <authorList>
            <person name="Kohli P."/>
            <person name="Pk S."/>
            <person name="Venkata Ramana C."/>
            <person name="Sasikala C."/>
        </authorList>
    </citation>
    <scope>NUCLEOTIDE SEQUENCE [LARGE SCALE GENOMIC DNA]</scope>
    <source>
        <strain evidence="1">JB008</strain>
    </source>
</reference>
<comment type="caution">
    <text evidence="1">The sequence shown here is derived from an EMBL/GenBank/DDBJ whole genome shotgun (WGS) entry which is preliminary data.</text>
</comment>
<protein>
    <recommendedName>
        <fullName evidence="3">SpoIIAA-like</fullName>
    </recommendedName>
</protein>
<evidence type="ECO:0000313" key="2">
    <source>
        <dbReference type="Proteomes" id="UP001221217"/>
    </source>
</evidence>
<name>A0AAJ1MJM4_9SPIO</name>
<gene>
    <name evidence="1" type="ORF">PQJ61_08020</name>
</gene>
<dbReference type="Proteomes" id="UP001221217">
    <property type="component" value="Unassembled WGS sequence"/>
</dbReference>
<evidence type="ECO:0008006" key="3">
    <source>
        <dbReference type="Google" id="ProtNLM"/>
    </source>
</evidence>
<evidence type="ECO:0000313" key="1">
    <source>
        <dbReference type="EMBL" id="MDC7226697.1"/>
    </source>
</evidence>
<dbReference type="EMBL" id="JAQQAL010000016">
    <property type="protein sequence ID" value="MDC7226697.1"/>
    <property type="molecule type" value="Genomic_DNA"/>
</dbReference>
<accession>A0AAJ1MJM4</accession>
<proteinExistence type="predicted"/>